<proteinExistence type="inferred from homology"/>
<dbReference type="GO" id="GO:0015483">
    <property type="term" value="F:long-chain fatty acid transporting porin activity"/>
    <property type="evidence" value="ECO:0007669"/>
    <property type="project" value="TreeGrafter"/>
</dbReference>
<dbReference type="Pfam" id="PF03349">
    <property type="entry name" value="Toluene_X"/>
    <property type="match status" value="1"/>
</dbReference>
<evidence type="ECO:0000256" key="7">
    <source>
        <dbReference type="ARBA" id="ARBA00023237"/>
    </source>
</evidence>
<comment type="similarity">
    <text evidence="2">Belongs to the OmpP1/FadL family.</text>
</comment>
<reference evidence="9" key="1">
    <citation type="submission" date="2021-01" db="EMBL/GenBank/DDBJ databases">
        <title>Modified the classification status of verrucomicrobia.</title>
        <authorList>
            <person name="Feng X."/>
        </authorList>
    </citation>
    <scope>NUCLEOTIDE SEQUENCE</scope>
    <source>
        <strain evidence="9">_KCTC 22039</strain>
    </source>
</reference>
<evidence type="ECO:0000256" key="3">
    <source>
        <dbReference type="ARBA" id="ARBA00022452"/>
    </source>
</evidence>
<evidence type="ECO:0000256" key="4">
    <source>
        <dbReference type="ARBA" id="ARBA00022692"/>
    </source>
</evidence>
<evidence type="ECO:0000256" key="6">
    <source>
        <dbReference type="ARBA" id="ARBA00023136"/>
    </source>
</evidence>
<accession>A0A8J7ME40</accession>
<evidence type="ECO:0000256" key="8">
    <source>
        <dbReference type="SAM" id="SignalP"/>
    </source>
</evidence>
<comment type="subcellular location">
    <subcellularLocation>
        <location evidence="1">Cell outer membrane</location>
        <topology evidence="1">Multi-pass membrane protein</topology>
    </subcellularLocation>
</comment>
<evidence type="ECO:0000256" key="1">
    <source>
        <dbReference type="ARBA" id="ARBA00004571"/>
    </source>
</evidence>
<gene>
    <name evidence="9" type="ORF">JIN82_10605</name>
</gene>
<feature type="chain" id="PRO_5035166108" evidence="8">
    <location>
        <begin position="25"/>
        <end position="401"/>
    </location>
</feature>
<comment type="caution">
    <text evidence="9">The sequence shown here is derived from an EMBL/GenBank/DDBJ whole genome shotgun (WGS) entry which is preliminary data.</text>
</comment>
<evidence type="ECO:0000256" key="2">
    <source>
        <dbReference type="ARBA" id="ARBA00008163"/>
    </source>
</evidence>
<dbReference type="SUPFAM" id="SSF56935">
    <property type="entry name" value="Porins"/>
    <property type="match status" value="1"/>
</dbReference>
<dbReference type="EMBL" id="JAENIM010000039">
    <property type="protein sequence ID" value="MBK1791601.1"/>
    <property type="molecule type" value="Genomic_DNA"/>
</dbReference>
<dbReference type="InterPro" id="IPR005017">
    <property type="entry name" value="OMPP1/FadL/TodX"/>
</dbReference>
<keyword evidence="4" id="KW-0812">Transmembrane</keyword>
<keyword evidence="3" id="KW-1134">Transmembrane beta strand</keyword>
<protein>
    <submittedName>
        <fullName evidence="9">Transporter</fullName>
    </submittedName>
</protein>
<evidence type="ECO:0000313" key="10">
    <source>
        <dbReference type="Proteomes" id="UP000624703"/>
    </source>
</evidence>
<dbReference type="PANTHER" id="PTHR35093">
    <property type="entry name" value="OUTER MEMBRANE PROTEIN NMB0088-RELATED"/>
    <property type="match status" value="1"/>
</dbReference>
<keyword evidence="7" id="KW-0998">Cell outer membrane</keyword>
<dbReference type="GO" id="GO:0009279">
    <property type="term" value="C:cell outer membrane"/>
    <property type="evidence" value="ECO:0007669"/>
    <property type="project" value="UniProtKB-SubCell"/>
</dbReference>
<evidence type="ECO:0000256" key="5">
    <source>
        <dbReference type="ARBA" id="ARBA00022729"/>
    </source>
</evidence>
<evidence type="ECO:0000313" key="9">
    <source>
        <dbReference type="EMBL" id="MBK1791601.1"/>
    </source>
</evidence>
<sequence length="401" mass="44075">MTTRKLILTLAAPCVLCAPLQLSASGFQVLERSARGLGRAFSGEAAIADDASIISSNPAGMIMLDGTSISTGLTYADPVVNLNGSNPLGQQADAKDVIEEALIPYFYLSHKVDNQLALGLALYTTHGLKNSYSDDFSAKISPQSTELETITIEPALAYRINQQWSLGIGISAVYAEAKLRGRSVPPFPVPDVESTGSDWSWGYHLGVLYECSENTRFGLYYKSNVNLNLKGDNVVNGNQRAGSLEVDLPETIEFSAYHQLNDNWAIHGDVVWTHWSRFEELNFNDPEIPVTTENWDNSMRYAIGATYFYNDSWTFRAGFSYEESPVPDAQHRTVRIPDADRYWLAVGASYQLNECYALDFGYSYITSATADIEETEIPNGLFDGESDASVHLVSVGISGSF</sequence>
<dbReference type="RefSeq" id="WP_200311597.1">
    <property type="nucleotide sequence ID" value="NZ_JAENIM010000039.1"/>
</dbReference>
<dbReference type="AlphaFoldDB" id="A0A8J7ME40"/>
<dbReference type="Proteomes" id="UP000624703">
    <property type="component" value="Unassembled WGS sequence"/>
</dbReference>
<keyword evidence="6" id="KW-0472">Membrane</keyword>
<name>A0A8J7ME40_9BACT</name>
<dbReference type="PANTHER" id="PTHR35093:SF8">
    <property type="entry name" value="OUTER MEMBRANE PROTEIN NMB0088-RELATED"/>
    <property type="match status" value="1"/>
</dbReference>
<keyword evidence="5 8" id="KW-0732">Signal</keyword>
<organism evidence="9 10">
    <name type="scientific">Persicirhabdus sediminis</name>
    <dbReference type="NCBI Taxonomy" id="454144"/>
    <lineage>
        <taxon>Bacteria</taxon>
        <taxon>Pseudomonadati</taxon>
        <taxon>Verrucomicrobiota</taxon>
        <taxon>Verrucomicrobiia</taxon>
        <taxon>Verrucomicrobiales</taxon>
        <taxon>Verrucomicrobiaceae</taxon>
        <taxon>Persicirhabdus</taxon>
    </lineage>
</organism>
<feature type="signal peptide" evidence="8">
    <location>
        <begin position="1"/>
        <end position="24"/>
    </location>
</feature>
<keyword evidence="10" id="KW-1185">Reference proteome</keyword>
<dbReference type="Gene3D" id="2.40.160.60">
    <property type="entry name" value="Outer membrane protein transport protein (OMPP1/FadL/TodX)"/>
    <property type="match status" value="1"/>
</dbReference>